<sequence>MHQRLKRKRPSRVQKLKESVDAKEYVRIAAEREKTHALAEAQARPKAEAEKNGREGTAAQLARRLEEERARQRREKEEMDT</sequence>
<evidence type="ECO:0000313" key="2">
    <source>
        <dbReference type="Proteomes" id="UP001163321"/>
    </source>
</evidence>
<accession>A0ACC0WST7</accession>
<proteinExistence type="predicted"/>
<protein>
    <submittedName>
        <fullName evidence="1">Uncharacterized protein</fullName>
    </submittedName>
</protein>
<gene>
    <name evidence="1" type="ORF">PsorP6_001389</name>
</gene>
<dbReference type="Proteomes" id="UP001163321">
    <property type="component" value="Chromosome 1"/>
</dbReference>
<organism evidence="1 2">
    <name type="scientific">Peronosclerospora sorghi</name>
    <dbReference type="NCBI Taxonomy" id="230839"/>
    <lineage>
        <taxon>Eukaryota</taxon>
        <taxon>Sar</taxon>
        <taxon>Stramenopiles</taxon>
        <taxon>Oomycota</taxon>
        <taxon>Peronosporomycetes</taxon>
        <taxon>Peronosporales</taxon>
        <taxon>Peronosporaceae</taxon>
        <taxon>Peronosclerospora</taxon>
    </lineage>
</organism>
<comment type="caution">
    <text evidence="1">The sequence shown here is derived from an EMBL/GenBank/DDBJ whole genome shotgun (WGS) entry which is preliminary data.</text>
</comment>
<evidence type="ECO:0000313" key="1">
    <source>
        <dbReference type="EMBL" id="KAI9921095.1"/>
    </source>
</evidence>
<dbReference type="EMBL" id="CM047580">
    <property type="protein sequence ID" value="KAI9921095.1"/>
    <property type="molecule type" value="Genomic_DNA"/>
</dbReference>
<keyword evidence="2" id="KW-1185">Reference proteome</keyword>
<reference evidence="1 2" key="1">
    <citation type="journal article" date="2022" name="bioRxiv">
        <title>The genome of the oomycete Peronosclerospora sorghi, a cosmopolitan pathogen of maize and sorghum, is inflated with dispersed pseudogenes.</title>
        <authorList>
            <person name="Fletcher K."/>
            <person name="Martin F."/>
            <person name="Isakeit T."/>
            <person name="Cavanaugh K."/>
            <person name="Magill C."/>
            <person name="Michelmore R."/>
        </authorList>
    </citation>
    <scope>NUCLEOTIDE SEQUENCE [LARGE SCALE GENOMIC DNA]</scope>
    <source>
        <strain evidence="1">P6</strain>
    </source>
</reference>
<name>A0ACC0WST7_9STRA</name>